<dbReference type="SMART" id="SM00054">
    <property type="entry name" value="EFh"/>
    <property type="match status" value="2"/>
</dbReference>
<name>A0A7S3GDS8_9EUKA</name>
<dbReference type="SUPFAM" id="SSF47473">
    <property type="entry name" value="EF-hand"/>
    <property type="match status" value="1"/>
</dbReference>
<dbReference type="EMBL" id="HBIB01039056">
    <property type="protein sequence ID" value="CAE0263110.1"/>
    <property type="molecule type" value="Transcribed_RNA"/>
</dbReference>
<dbReference type="GO" id="GO:0005509">
    <property type="term" value="F:calcium ion binding"/>
    <property type="evidence" value="ECO:0007669"/>
    <property type="project" value="InterPro"/>
</dbReference>
<dbReference type="PANTHER" id="PTHR23048:SF0">
    <property type="entry name" value="CALMODULIN LIKE 3"/>
    <property type="match status" value="1"/>
</dbReference>
<dbReference type="Gene3D" id="1.10.238.10">
    <property type="entry name" value="EF-hand"/>
    <property type="match status" value="1"/>
</dbReference>
<dbReference type="PROSITE" id="PS00018">
    <property type="entry name" value="EF_HAND_1"/>
    <property type="match status" value="1"/>
</dbReference>
<keyword evidence="1" id="KW-0677">Repeat</keyword>
<dbReference type="FunFam" id="1.10.238.10:FF:000178">
    <property type="entry name" value="Calmodulin-2 A"/>
    <property type="match status" value="1"/>
</dbReference>
<dbReference type="Pfam" id="PF13499">
    <property type="entry name" value="EF-hand_7"/>
    <property type="match status" value="1"/>
</dbReference>
<evidence type="ECO:0000256" key="2">
    <source>
        <dbReference type="ARBA" id="ARBA00022837"/>
    </source>
</evidence>
<feature type="domain" description="EF-hand" evidence="4">
    <location>
        <begin position="105"/>
        <end position="140"/>
    </location>
</feature>
<dbReference type="PROSITE" id="PS50222">
    <property type="entry name" value="EF_HAND_2"/>
    <property type="match status" value="2"/>
</dbReference>
<dbReference type="InterPro" id="IPR018247">
    <property type="entry name" value="EF_Hand_1_Ca_BS"/>
</dbReference>
<evidence type="ECO:0000259" key="4">
    <source>
        <dbReference type="PROSITE" id="PS50222"/>
    </source>
</evidence>
<proteinExistence type="predicted"/>
<accession>A0A7S3GDS8</accession>
<dbReference type="InterPro" id="IPR050230">
    <property type="entry name" value="CALM/Myosin/TropC-like"/>
</dbReference>
<keyword evidence="2" id="KW-0106">Calcium</keyword>
<reference evidence="5" key="1">
    <citation type="submission" date="2021-01" db="EMBL/GenBank/DDBJ databases">
        <authorList>
            <person name="Corre E."/>
            <person name="Pelletier E."/>
            <person name="Niang G."/>
            <person name="Scheremetjew M."/>
            <person name="Finn R."/>
            <person name="Kale V."/>
            <person name="Holt S."/>
            <person name="Cochrane G."/>
            <person name="Meng A."/>
            <person name="Brown T."/>
            <person name="Cohen L."/>
        </authorList>
    </citation>
    <scope>NUCLEOTIDE SEQUENCE</scope>
    <source>
        <strain evidence="5">NIES-2562</strain>
    </source>
</reference>
<evidence type="ECO:0000313" key="5">
    <source>
        <dbReference type="EMBL" id="CAE0263110.1"/>
    </source>
</evidence>
<dbReference type="PANTHER" id="PTHR23048">
    <property type="entry name" value="MYOSIN LIGHT CHAIN 1, 3"/>
    <property type="match status" value="1"/>
</dbReference>
<dbReference type="InterPro" id="IPR011992">
    <property type="entry name" value="EF-hand-dom_pair"/>
</dbReference>
<evidence type="ECO:0000256" key="1">
    <source>
        <dbReference type="ARBA" id="ARBA00022737"/>
    </source>
</evidence>
<protein>
    <recommendedName>
        <fullName evidence="4">EF-hand domain-containing protein</fullName>
    </recommendedName>
</protein>
<feature type="domain" description="EF-hand" evidence="4">
    <location>
        <begin position="141"/>
        <end position="176"/>
    </location>
</feature>
<sequence length="270" mass="29628">MAAPAETTTQKARRLSLSSSDLEATSQHAAAKAAILQALKEQDQQHRNDKPIIQSNAPMAVKRANFEKKAVNTAFVRNQTSAHKSAMLTELQARKGAASNTFSKEELDGFRKLFEAADANGDMTIDAQELVDILKKNGEDITMDKAKSMIEEVDLDKNGSIDYDEFLQVMKNMKGKQNSSFGQFFYSASQNIAKFESAAKKAEKDAKKNTASAMKFDMRLRKFQQIEDTGGSLKPARSGGVSSKLKMFEGKAEAEPEVKGNVSGILAKFQ</sequence>
<gene>
    <name evidence="5" type="ORF">PBIL07802_LOCUS25407</name>
</gene>
<dbReference type="AlphaFoldDB" id="A0A7S3GDS8"/>
<evidence type="ECO:0000256" key="3">
    <source>
        <dbReference type="SAM" id="MobiDB-lite"/>
    </source>
</evidence>
<dbReference type="InterPro" id="IPR002048">
    <property type="entry name" value="EF_hand_dom"/>
</dbReference>
<dbReference type="CDD" id="cd00051">
    <property type="entry name" value="EFh"/>
    <property type="match status" value="1"/>
</dbReference>
<dbReference type="GO" id="GO:0016460">
    <property type="term" value="C:myosin II complex"/>
    <property type="evidence" value="ECO:0007669"/>
    <property type="project" value="TreeGrafter"/>
</dbReference>
<organism evidence="5">
    <name type="scientific">Palpitomonas bilix</name>
    <dbReference type="NCBI Taxonomy" id="652834"/>
    <lineage>
        <taxon>Eukaryota</taxon>
        <taxon>Eukaryota incertae sedis</taxon>
    </lineage>
</organism>
<feature type="region of interest" description="Disordered" evidence="3">
    <location>
        <begin position="1"/>
        <end position="23"/>
    </location>
</feature>